<dbReference type="Proteomes" id="UP000002316">
    <property type="component" value="Chromosome 8"/>
</dbReference>
<dbReference type="KEGG" id="tbg:TbgDal_VIII7210"/>
<reference evidence="2" key="1">
    <citation type="journal article" date="2010" name="PLoS Negl. Trop. Dis.">
        <title>The genome sequence of Trypanosoma brucei gambiense, causative agent of chronic human african trypanosomiasis.</title>
        <authorList>
            <person name="Jackson A.P."/>
            <person name="Sanders M."/>
            <person name="Berry A."/>
            <person name="McQuillan J."/>
            <person name="Aslett M.A."/>
            <person name="Quail M.A."/>
            <person name="Chukualim B."/>
            <person name="Capewell P."/>
            <person name="MacLeod A."/>
            <person name="Melville S.E."/>
            <person name="Gibson W."/>
            <person name="Barry J.D."/>
            <person name="Berriman M."/>
            <person name="Hertz-Fowler C."/>
        </authorList>
    </citation>
    <scope>NUCLEOTIDE SEQUENCE [LARGE SCALE GENOMIC DNA]</scope>
    <source>
        <strain evidence="2">MHOM/CI/86/DAL972</strain>
    </source>
</reference>
<proteinExistence type="predicted"/>
<dbReference type="EMBL" id="FN554971">
    <property type="protein sequence ID" value="CBH13778.1"/>
    <property type="molecule type" value="Genomic_DNA"/>
</dbReference>
<evidence type="ECO:0000313" key="2">
    <source>
        <dbReference type="Proteomes" id="UP000002316"/>
    </source>
</evidence>
<accession>C9ZWI9</accession>
<sequence>MNGSYAARGKLPRFSTCRRLVANGMKELVTVVRELSEVFRAPPHLSWTFSCFLAVAPNHVQCKFTLTRGGGMMDMVYPLIPFPPSLLKPTEPVDGFLRREGRDKMPIWCARQYNPGVTTSLGKITNGSIEKRSVAMKGG</sequence>
<dbReference type="GeneID" id="23863954"/>
<name>C9ZWI9_TRYB9</name>
<organism evidence="1 2">
    <name type="scientific">Trypanosoma brucei gambiense (strain MHOM/CI/86/DAL972)</name>
    <dbReference type="NCBI Taxonomy" id="679716"/>
    <lineage>
        <taxon>Eukaryota</taxon>
        <taxon>Discoba</taxon>
        <taxon>Euglenozoa</taxon>
        <taxon>Kinetoplastea</taxon>
        <taxon>Metakinetoplastina</taxon>
        <taxon>Trypanosomatida</taxon>
        <taxon>Trypanosomatidae</taxon>
        <taxon>Trypanosoma</taxon>
    </lineage>
</organism>
<dbReference type="RefSeq" id="XP_011776054.1">
    <property type="nucleotide sequence ID" value="XM_011777752.1"/>
</dbReference>
<gene>
    <name evidence="1" type="ORF">TbgDal_VIII7210</name>
</gene>
<evidence type="ECO:0000313" key="1">
    <source>
        <dbReference type="EMBL" id="CBH13778.1"/>
    </source>
</evidence>
<dbReference type="AlphaFoldDB" id="C9ZWI9"/>
<protein>
    <submittedName>
        <fullName evidence="1">Uncharacterized protein</fullName>
    </submittedName>
</protein>